<accession>A0A2H9T3Q7</accession>
<sequence length="61" mass="6986">MILGLLVFHKKSFEGFDTFDLSDLEYESRSFLFTNFVGIHPMSLPPKYGNTRPFGIAEEVV</sequence>
<proteinExistence type="predicted"/>
<gene>
    <name evidence="1" type="ORF">CI610_03207</name>
</gene>
<dbReference type="EMBL" id="NSIT01000341">
    <property type="protein sequence ID" value="PJE77863.1"/>
    <property type="molecule type" value="Genomic_DNA"/>
</dbReference>
<reference evidence="1" key="1">
    <citation type="journal article" date="2017" name="Appl. Environ. Microbiol.">
        <title>Molecular characterization of an Endozoicomonas-like organism causing infection in king scallop Pecten maximus L.</title>
        <authorList>
            <person name="Cano I."/>
            <person name="van Aerle R."/>
            <person name="Ross S."/>
            <person name="Verner-Jeffreys D.W."/>
            <person name="Paley R.K."/>
            <person name="Rimmer G."/>
            <person name="Ryder D."/>
            <person name="Hooper P."/>
            <person name="Stone D."/>
            <person name="Feist S.W."/>
        </authorList>
    </citation>
    <scope>NUCLEOTIDE SEQUENCE</scope>
</reference>
<evidence type="ECO:0000313" key="1">
    <source>
        <dbReference type="EMBL" id="PJE77863.1"/>
    </source>
</evidence>
<protein>
    <submittedName>
        <fullName evidence="1">Uncharacterized protein</fullName>
    </submittedName>
</protein>
<dbReference type="AlphaFoldDB" id="A0A2H9T3Q7"/>
<organism evidence="1">
    <name type="scientific">invertebrate metagenome</name>
    <dbReference type="NCBI Taxonomy" id="1711999"/>
    <lineage>
        <taxon>unclassified sequences</taxon>
        <taxon>metagenomes</taxon>
        <taxon>organismal metagenomes</taxon>
    </lineage>
</organism>
<name>A0A2H9T3Q7_9ZZZZ</name>
<comment type="caution">
    <text evidence="1">The sequence shown here is derived from an EMBL/GenBank/DDBJ whole genome shotgun (WGS) entry which is preliminary data.</text>
</comment>